<accession>A0ABQ3HZ76</accession>
<comment type="caution">
    <text evidence="1">The sequence shown here is derived from an EMBL/GenBank/DDBJ whole genome shotgun (WGS) entry which is preliminary data.</text>
</comment>
<evidence type="ECO:0000313" key="2">
    <source>
        <dbReference type="Proteomes" id="UP000620550"/>
    </source>
</evidence>
<proteinExistence type="predicted"/>
<dbReference type="EMBL" id="BNAF01000006">
    <property type="protein sequence ID" value="GHE34888.1"/>
    <property type="molecule type" value="Genomic_DNA"/>
</dbReference>
<protein>
    <recommendedName>
        <fullName evidence="3">HK97 gp10 family phage protein</fullName>
    </recommendedName>
</protein>
<keyword evidence="2" id="KW-1185">Reference proteome</keyword>
<reference evidence="2" key="1">
    <citation type="journal article" date="2019" name="Int. J. Syst. Evol. Microbiol.">
        <title>The Global Catalogue of Microorganisms (GCM) 10K type strain sequencing project: providing services to taxonomists for standard genome sequencing and annotation.</title>
        <authorList>
            <consortium name="The Broad Institute Genomics Platform"/>
            <consortium name="The Broad Institute Genome Sequencing Center for Infectious Disease"/>
            <person name="Wu L."/>
            <person name="Ma J."/>
        </authorList>
    </citation>
    <scope>NUCLEOTIDE SEQUENCE [LARGE SCALE GENOMIC DNA]</scope>
    <source>
        <strain evidence="2">CGMCC 1.12966</strain>
    </source>
</reference>
<sequence>MARRGAVINTVGEELERYRRDKVKQIRDLVVDSVTKIEYLANRDMIANSGPELNLNFIHVDKKISNGGLKAEVGVMGSNDLAAYVEFGTGLSAADILSNYPQWVRDIAMQFYVNGQGTLEGRPYLYNNFLSVQAEFERELQKIIDK</sequence>
<evidence type="ECO:0008006" key="3">
    <source>
        <dbReference type="Google" id="ProtNLM"/>
    </source>
</evidence>
<dbReference type="Proteomes" id="UP000620550">
    <property type="component" value="Unassembled WGS sequence"/>
</dbReference>
<gene>
    <name evidence="1" type="ORF">GCM10017764_17600</name>
</gene>
<dbReference type="RefSeq" id="WP_189626293.1">
    <property type="nucleotide sequence ID" value="NZ_BNAF01000006.1"/>
</dbReference>
<name>A0ABQ3HZ76_9SPHI</name>
<organism evidence="1 2">
    <name type="scientific">Sphingobacterium griseoflavum</name>
    <dbReference type="NCBI Taxonomy" id="1474952"/>
    <lineage>
        <taxon>Bacteria</taxon>
        <taxon>Pseudomonadati</taxon>
        <taxon>Bacteroidota</taxon>
        <taxon>Sphingobacteriia</taxon>
        <taxon>Sphingobacteriales</taxon>
        <taxon>Sphingobacteriaceae</taxon>
        <taxon>Sphingobacterium</taxon>
    </lineage>
</organism>
<evidence type="ECO:0000313" key="1">
    <source>
        <dbReference type="EMBL" id="GHE34888.1"/>
    </source>
</evidence>